<proteinExistence type="inferred from homology"/>
<name>A0A2H0URT9_9BACT</name>
<feature type="transmembrane region" description="Helical" evidence="6">
    <location>
        <begin position="239"/>
        <end position="259"/>
    </location>
</feature>
<comment type="similarity">
    <text evidence="2">Belongs to the autoinducer-2 exporter (AI-2E) (TC 2.A.86) family.</text>
</comment>
<feature type="transmembrane region" description="Helical" evidence="6">
    <location>
        <begin position="7"/>
        <end position="26"/>
    </location>
</feature>
<reference evidence="8" key="1">
    <citation type="submission" date="2017-09" db="EMBL/GenBank/DDBJ databases">
        <title>Depth-based differentiation of microbial function through sediment-hosted aquifers and enrichment of novel symbionts in the deep terrestrial subsurface.</title>
        <authorList>
            <person name="Probst A.J."/>
            <person name="Ladd B."/>
            <person name="Jarett J.K."/>
            <person name="Geller-Mcgrath D.E."/>
            <person name="Sieber C.M.K."/>
            <person name="Emerson J.B."/>
            <person name="Anantharaman K."/>
            <person name="Thomas B.C."/>
            <person name="Malmstrom R."/>
            <person name="Stieglmeier M."/>
            <person name="Klingl A."/>
            <person name="Woyke T."/>
            <person name="Ryan C.M."/>
            <person name="Banfield J.F."/>
        </authorList>
    </citation>
    <scope>NUCLEOTIDE SEQUENCE [LARGE SCALE GENOMIC DNA]</scope>
</reference>
<keyword evidence="4 6" id="KW-1133">Transmembrane helix</keyword>
<feature type="transmembrane region" description="Helical" evidence="6">
    <location>
        <begin position="310"/>
        <end position="337"/>
    </location>
</feature>
<evidence type="ECO:0008006" key="9">
    <source>
        <dbReference type="Google" id="ProtNLM"/>
    </source>
</evidence>
<protein>
    <recommendedName>
        <fullName evidence="9">AI-2E family transporter</fullName>
    </recommendedName>
</protein>
<keyword evidence="3 6" id="KW-0812">Transmembrane</keyword>
<feature type="transmembrane region" description="Helical" evidence="6">
    <location>
        <begin position="62"/>
        <end position="81"/>
    </location>
</feature>
<feature type="transmembrane region" description="Helical" evidence="6">
    <location>
        <begin position="266"/>
        <end position="290"/>
    </location>
</feature>
<evidence type="ECO:0000256" key="4">
    <source>
        <dbReference type="ARBA" id="ARBA00022989"/>
    </source>
</evidence>
<accession>A0A2H0URT9</accession>
<keyword evidence="5 6" id="KW-0472">Membrane</keyword>
<evidence type="ECO:0000256" key="3">
    <source>
        <dbReference type="ARBA" id="ARBA00022692"/>
    </source>
</evidence>
<dbReference type="Pfam" id="PF01594">
    <property type="entry name" value="AI-2E_transport"/>
    <property type="match status" value="1"/>
</dbReference>
<evidence type="ECO:0000256" key="1">
    <source>
        <dbReference type="ARBA" id="ARBA00004141"/>
    </source>
</evidence>
<feature type="transmembrane region" description="Helical" evidence="6">
    <location>
        <begin position="32"/>
        <end position="50"/>
    </location>
</feature>
<dbReference type="Proteomes" id="UP000229615">
    <property type="component" value="Unassembled WGS sequence"/>
</dbReference>
<organism evidence="7 8">
    <name type="scientific">Candidatus Harrisonbacteria bacterium CG10_big_fil_rev_8_21_14_0_10_44_23</name>
    <dbReference type="NCBI Taxonomy" id="1974585"/>
    <lineage>
        <taxon>Bacteria</taxon>
        <taxon>Candidatus Harrisoniibacteriota</taxon>
    </lineage>
</organism>
<dbReference type="InterPro" id="IPR002549">
    <property type="entry name" value="AI-2E-like"/>
</dbReference>
<comment type="caution">
    <text evidence="7">The sequence shown here is derived from an EMBL/GenBank/DDBJ whole genome shotgun (WGS) entry which is preliminary data.</text>
</comment>
<dbReference type="EMBL" id="PFBB01000021">
    <property type="protein sequence ID" value="PIR88495.1"/>
    <property type="molecule type" value="Genomic_DNA"/>
</dbReference>
<evidence type="ECO:0000313" key="8">
    <source>
        <dbReference type="Proteomes" id="UP000229615"/>
    </source>
</evidence>
<evidence type="ECO:0000256" key="2">
    <source>
        <dbReference type="ARBA" id="ARBA00009773"/>
    </source>
</evidence>
<gene>
    <name evidence="7" type="ORF">COU09_01940</name>
</gene>
<evidence type="ECO:0000313" key="7">
    <source>
        <dbReference type="EMBL" id="PIR88495.1"/>
    </source>
</evidence>
<evidence type="ECO:0000256" key="5">
    <source>
        <dbReference type="ARBA" id="ARBA00023136"/>
    </source>
</evidence>
<dbReference type="GO" id="GO:0016020">
    <property type="term" value="C:membrane"/>
    <property type="evidence" value="ECO:0007669"/>
    <property type="project" value="UniProtKB-SubCell"/>
</dbReference>
<feature type="transmembrane region" description="Helical" evidence="6">
    <location>
        <begin position="211"/>
        <end position="233"/>
    </location>
</feature>
<comment type="subcellular location">
    <subcellularLocation>
        <location evidence="1">Membrane</location>
        <topology evidence="1">Multi-pass membrane protein</topology>
    </subcellularLocation>
</comment>
<sequence>MVDKKIQVGFFFLVFGLTILLSFLIFKPYMNILVLSGTFAIIFYPLYQYLLKKLRNKLERLASLLSVVAVLVIVLIPLVFLTTRLASEAQSFYDKVKSGEVEARVVIDLPYSDTNVTINKWEQSMNQFITAKTLSADEYIQKGVSLLQANAQKIFQSAAGTIFAFFIWALSLYYFFKDGRKIKRLIVGASPLDDKYDNEIISRLRRAVKSVIGGTLLVAILQGILVGVGFTIFGVPAAFVWGAVAIITALIPNIGTAMITAPGVIYLLFTNQVGMAIGLAIWAAVIVGLADNFLRPFLIEKGIHIHPLVILLSVLGGIAFFGPVGFITGPLVIALLVEFGKIYRQFILKEAK</sequence>
<dbReference type="AlphaFoldDB" id="A0A2H0URT9"/>
<dbReference type="PANTHER" id="PTHR21716:SF4">
    <property type="entry name" value="TRANSMEMBRANE PROTEIN 245"/>
    <property type="match status" value="1"/>
</dbReference>
<evidence type="ECO:0000256" key="6">
    <source>
        <dbReference type="SAM" id="Phobius"/>
    </source>
</evidence>
<feature type="transmembrane region" description="Helical" evidence="6">
    <location>
        <begin position="154"/>
        <end position="176"/>
    </location>
</feature>
<dbReference type="PANTHER" id="PTHR21716">
    <property type="entry name" value="TRANSMEMBRANE PROTEIN"/>
    <property type="match status" value="1"/>
</dbReference>